<comment type="caution">
    <text evidence="3">The sequence shown here is derived from an EMBL/GenBank/DDBJ whole genome shotgun (WGS) entry which is preliminary data.</text>
</comment>
<feature type="transmembrane region" description="Helical" evidence="1">
    <location>
        <begin position="352"/>
        <end position="373"/>
    </location>
</feature>
<dbReference type="GO" id="GO:0016747">
    <property type="term" value="F:acyltransferase activity, transferring groups other than amino-acyl groups"/>
    <property type="evidence" value="ECO:0007669"/>
    <property type="project" value="InterPro"/>
</dbReference>
<dbReference type="OrthoDB" id="6623990at2"/>
<feature type="transmembrane region" description="Helical" evidence="1">
    <location>
        <begin position="164"/>
        <end position="183"/>
    </location>
</feature>
<proteinExistence type="predicted"/>
<name>A0A641AIN9_9ACTN</name>
<dbReference type="AlphaFoldDB" id="A0A641AIN9"/>
<protein>
    <submittedName>
        <fullName evidence="3">Acyltransferase family protein</fullName>
    </submittedName>
</protein>
<dbReference type="PANTHER" id="PTHR37312">
    <property type="entry name" value="MEMBRANE-BOUND ACYLTRANSFERASE YKRP-RELATED"/>
    <property type="match status" value="1"/>
</dbReference>
<dbReference type="InterPro" id="IPR002656">
    <property type="entry name" value="Acyl_transf_3_dom"/>
</dbReference>
<keyword evidence="3" id="KW-0808">Transferase</keyword>
<sequence length="427" mass="47406">MRVSRMRSPSKATAYAPSLCVRMASGTAGSLVGLDGADSGRIQVRLLESSAMSALDPLPVATSPPKERVAYLDNARYWVMLLVVIGHSLTELVVMDSAKGVYTWIYLFHMPFFILISGYTARHYIGDFRQIRRIVSTLIVPYLLVELSLQLITRHYDGKPENLMILSPQWLGWFLAALFIWRITTPIWRALKYPITTSIVISLLAGLIEIPNVLALPKVLALLPFWVIGLHMNRELFMRLGDVRIRIASVVVLVTSFVICQLYASDWTTQWLLWKDRYSEDPLDASPWGGIATRGSLLLVGALLTFATLSLIPRARSITTVLGGRTFYCYLLHGFIIILLDRQFDLWARLEQYGAASVVGCMVVAVVVANLLMTKPVSTAFRPLFEPKLTWLFREAEPPSVRVPASSVEAAAATPTAAATQAPVTAP</sequence>
<feature type="transmembrane region" description="Helical" evidence="1">
    <location>
        <begin position="291"/>
        <end position="312"/>
    </location>
</feature>
<keyword evidence="1" id="KW-0812">Transmembrane</keyword>
<dbReference type="Proteomes" id="UP001515100">
    <property type="component" value="Unassembled WGS sequence"/>
</dbReference>
<feature type="domain" description="Acyltransferase 3" evidence="2">
    <location>
        <begin position="70"/>
        <end position="369"/>
    </location>
</feature>
<accession>A0A641AIN9</accession>
<feature type="transmembrane region" description="Helical" evidence="1">
    <location>
        <begin position="214"/>
        <end position="233"/>
    </location>
</feature>
<feature type="transmembrane region" description="Helical" evidence="1">
    <location>
        <begin position="319"/>
        <end position="340"/>
    </location>
</feature>
<organism evidence="3 4">
    <name type="scientific">Aeromicrobium fastidiosum</name>
    <dbReference type="NCBI Taxonomy" id="52699"/>
    <lineage>
        <taxon>Bacteria</taxon>
        <taxon>Bacillati</taxon>
        <taxon>Actinomycetota</taxon>
        <taxon>Actinomycetes</taxon>
        <taxon>Propionibacteriales</taxon>
        <taxon>Nocardioidaceae</taxon>
        <taxon>Aeromicrobium</taxon>
    </lineage>
</organism>
<dbReference type="InterPro" id="IPR052734">
    <property type="entry name" value="Nod_factor_acetyltransferase"/>
</dbReference>
<evidence type="ECO:0000313" key="3">
    <source>
        <dbReference type="EMBL" id="KAA1374753.1"/>
    </source>
</evidence>
<dbReference type="PANTHER" id="PTHR37312:SF1">
    <property type="entry name" value="MEMBRANE-BOUND ACYLTRANSFERASE YKRP-RELATED"/>
    <property type="match status" value="1"/>
</dbReference>
<gene>
    <name evidence="3" type="ORF">ESP62_015290</name>
</gene>
<feature type="transmembrane region" description="Helical" evidence="1">
    <location>
        <begin position="77"/>
        <end position="95"/>
    </location>
</feature>
<feature type="transmembrane region" description="Helical" evidence="1">
    <location>
        <begin position="245"/>
        <end position="264"/>
    </location>
</feature>
<keyword evidence="4" id="KW-1185">Reference proteome</keyword>
<evidence type="ECO:0000256" key="1">
    <source>
        <dbReference type="SAM" id="Phobius"/>
    </source>
</evidence>
<keyword evidence="1" id="KW-1133">Transmembrane helix</keyword>
<dbReference type="EMBL" id="SDPP02000004">
    <property type="protein sequence ID" value="KAA1374753.1"/>
    <property type="molecule type" value="Genomic_DNA"/>
</dbReference>
<reference evidence="3" key="1">
    <citation type="submission" date="2019-09" db="EMBL/GenBank/DDBJ databases">
        <authorList>
            <person name="Li J."/>
        </authorList>
    </citation>
    <scope>NUCLEOTIDE SEQUENCE [LARGE SCALE GENOMIC DNA]</scope>
    <source>
        <strain evidence="3">NRBC 14897</strain>
    </source>
</reference>
<keyword evidence="1" id="KW-0472">Membrane</keyword>
<evidence type="ECO:0000259" key="2">
    <source>
        <dbReference type="Pfam" id="PF01757"/>
    </source>
</evidence>
<keyword evidence="3" id="KW-0012">Acyltransferase</keyword>
<feature type="transmembrane region" description="Helical" evidence="1">
    <location>
        <begin position="101"/>
        <end position="121"/>
    </location>
</feature>
<dbReference type="Pfam" id="PF01757">
    <property type="entry name" value="Acyl_transf_3"/>
    <property type="match status" value="1"/>
</dbReference>
<evidence type="ECO:0000313" key="4">
    <source>
        <dbReference type="Proteomes" id="UP001515100"/>
    </source>
</evidence>